<sequence>MKDDTNPSQAMVIPPSGEVARCEQKDVFMGIISGIPIYKSDLGDVKNLPDSQDDTIYLVSTPVAEKMKAVRDDLYVPAGFVRNERGQIQGCTFLAKH</sequence>
<organism evidence="1 2">
    <name type="scientific">Megasphaera elsdenii</name>
    <dbReference type="NCBI Taxonomy" id="907"/>
    <lineage>
        <taxon>Bacteria</taxon>
        <taxon>Bacillati</taxon>
        <taxon>Bacillota</taxon>
        <taxon>Negativicutes</taxon>
        <taxon>Veillonellales</taxon>
        <taxon>Veillonellaceae</taxon>
        <taxon>Megasphaera</taxon>
    </lineage>
</organism>
<dbReference type="Proteomes" id="UP000238358">
    <property type="component" value="Chromosome"/>
</dbReference>
<accession>A0A2S0M7P0</accession>
<evidence type="ECO:0000313" key="2">
    <source>
        <dbReference type="Proteomes" id="UP000238358"/>
    </source>
</evidence>
<protein>
    <submittedName>
        <fullName evidence="1">Uncharacterized protein</fullName>
    </submittedName>
</protein>
<reference evidence="1 2" key="1">
    <citation type="journal article" date="2018" name="Genome Announc.">
        <title>Complete genomes of two Megasphaera elsdenii strains, NCIMB 702410 and ATCC 25940.</title>
        <authorList>
            <person name="Hatmaker E.A."/>
            <person name="O'Dell K."/>
            <person name="Riley L.A."/>
            <person name="Klingeman D.M."/>
            <person name="Guss A.M."/>
        </authorList>
    </citation>
    <scope>NUCLEOTIDE SEQUENCE [LARGE SCALE GENOMIC DNA]</scope>
    <source>
        <strain evidence="1 2">NCIMB702410</strain>
    </source>
</reference>
<evidence type="ECO:0000313" key="1">
    <source>
        <dbReference type="EMBL" id="AVO27485.1"/>
    </source>
</evidence>
<dbReference type="RefSeq" id="WP_051525018.1">
    <property type="nucleotide sequence ID" value="NZ_CP027569.1"/>
</dbReference>
<dbReference type="EMBL" id="CP027569">
    <property type="protein sequence ID" value="AVO27485.1"/>
    <property type="molecule type" value="Genomic_DNA"/>
</dbReference>
<dbReference type="AlphaFoldDB" id="A0A2S0M7P0"/>
<proteinExistence type="predicted"/>
<name>A0A2S0M7P0_MEGEL</name>
<gene>
    <name evidence="1" type="ORF">C6Y28_07665</name>
</gene>